<dbReference type="Proteomes" id="UP000621859">
    <property type="component" value="Unassembled WGS sequence"/>
</dbReference>
<feature type="region of interest" description="Disordered" evidence="1">
    <location>
        <begin position="1"/>
        <end position="24"/>
    </location>
</feature>
<name>A0ABQ2PI52_9NEIS</name>
<evidence type="ECO:0000313" key="4">
    <source>
        <dbReference type="Proteomes" id="UP000621859"/>
    </source>
</evidence>
<evidence type="ECO:0000256" key="1">
    <source>
        <dbReference type="SAM" id="MobiDB-lite"/>
    </source>
</evidence>
<proteinExistence type="predicted"/>
<sequence length="62" mass="6767">MPGSYHAHADTPAANPGQVPQPEAMQDHYLGSVFSLLVAGVAAQLLEKYYDRKNRKAGLEQQ</sequence>
<reference evidence="4" key="1">
    <citation type="journal article" date="2019" name="Int. J. Syst. Evol. Microbiol.">
        <title>The Global Catalogue of Microorganisms (GCM) 10K type strain sequencing project: providing services to taxonomists for standard genome sequencing and annotation.</title>
        <authorList>
            <consortium name="The Broad Institute Genomics Platform"/>
            <consortium name="The Broad Institute Genome Sequencing Center for Infectious Disease"/>
            <person name="Wu L."/>
            <person name="Ma J."/>
        </authorList>
    </citation>
    <scope>NUCLEOTIDE SEQUENCE [LARGE SCALE GENOMIC DNA]</scope>
    <source>
        <strain evidence="4">CGMCC 1.8860</strain>
    </source>
</reference>
<gene>
    <name evidence="3" type="ORF">GCM10010971_08190</name>
</gene>
<accession>A0ABQ2PI52</accession>
<protein>
    <submittedName>
        <fullName evidence="3">Uncharacterized protein</fullName>
    </submittedName>
</protein>
<evidence type="ECO:0000313" key="3">
    <source>
        <dbReference type="EMBL" id="GGP25000.1"/>
    </source>
</evidence>
<keyword evidence="2" id="KW-0472">Membrane</keyword>
<feature type="transmembrane region" description="Helical" evidence="2">
    <location>
        <begin position="29"/>
        <end position="46"/>
    </location>
</feature>
<dbReference type="RefSeq" id="WP_188689190.1">
    <property type="nucleotide sequence ID" value="NZ_BMLY01000001.1"/>
</dbReference>
<keyword evidence="4" id="KW-1185">Reference proteome</keyword>
<evidence type="ECO:0000256" key="2">
    <source>
        <dbReference type="SAM" id="Phobius"/>
    </source>
</evidence>
<comment type="caution">
    <text evidence="3">The sequence shown here is derived from an EMBL/GenBank/DDBJ whole genome shotgun (WGS) entry which is preliminary data.</text>
</comment>
<keyword evidence="2" id="KW-0812">Transmembrane</keyword>
<dbReference type="EMBL" id="BMLY01000001">
    <property type="protein sequence ID" value="GGP25000.1"/>
    <property type="molecule type" value="Genomic_DNA"/>
</dbReference>
<organism evidence="3 4">
    <name type="scientific">Silvimonas amylolytica</name>
    <dbReference type="NCBI Taxonomy" id="449663"/>
    <lineage>
        <taxon>Bacteria</taxon>
        <taxon>Pseudomonadati</taxon>
        <taxon>Pseudomonadota</taxon>
        <taxon>Betaproteobacteria</taxon>
        <taxon>Neisseriales</taxon>
        <taxon>Chitinibacteraceae</taxon>
        <taxon>Silvimonas</taxon>
    </lineage>
</organism>
<keyword evidence="2" id="KW-1133">Transmembrane helix</keyword>